<dbReference type="EMBL" id="CAJNBH010000029">
    <property type="protein sequence ID" value="CAE6840217.1"/>
    <property type="molecule type" value="Genomic_DNA"/>
</dbReference>
<feature type="transmembrane region" description="Helical" evidence="10">
    <location>
        <begin position="12"/>
        <end position="33"/>
    </location>
</feature>
<keyword evidence="3" id="KW-1003">Cell membrane</keyword>
<comment type="caution">
    <text evidence="11">The sequence shown here is derived from an EMBL/GenBank/DDBJ whole genome shotgun (WGS) entry which is preliminary data.</text>
</comment>
<gene>
    <name evidence="11" type="primary">livH_8</name>
    <name evidence="11" type="ORF">R69776_07009</name>
</gene>
<sequence>MIAELAQMLSSGILTGAVLALPAIGLSLIFSVLRFVNFSVGAQITLGAFLGYAATSVLHCPLPVALGITFVGCGCIGVVSDRIALQRIRAARRPDARLMTAIASIALSVVLENAVRFVSGNEMRSFDVPIARDFAVGPVLVSPQQLQNLGMALLTVCALSAFFLLTRTGKAMRAVADNPDLAKLKGISVVRTTATAVFIGMGVAGMGGMMLGLDTSVDPQMGAAALLTVFAASVVGGLSSIPGAVVGAVIVGIAEQVSLLVVAPSYKSGVAFLVILVVLLVRPEGLFARRERRS</sequence>
<organism evidence="11 12">
    <name type="scientific">Paraburkholderia nemoris</name>
    <dbReference type="NCBI Taxonomy" id="2793076"/>
    <lineage>
        <taxon>Bacteria</taxon>
        <taxon>Pseudomonadati</taxon>
        <taxon>Pseudomonadota</taxon>
        <taxon>Betaproteobacteria</taxon>
        <taxon>Burkholderiales</taxon>
        <taxon>Burkholderiaceae</taxon>
        <taxon>Paraburkholderia</taxon>
    </lineage>
</organism>
<proteinExistence type="inferred from homology"/>
<feature type="transmembrane region" description="Helical" evidence="10">
    <location>
        <begin position="269"/>
        <end position="288"/>
    </location>
</feature>
<evidence type="ECO:0000256" key="10">
    <source>
        <dbReference type="SAM" id="Phobius"/>
    </source>
</evidence>
<reference evidence="11 12" key="1">
    <citation type="submission" date="2021-02" db="EMBL/GenBank/DDBJ databases">
        <authorList>
            <person name="Vanwijnsberghe S."/>
        </authorList>
    </citation>
    <scope>NUCLEOTIDE SEQUENCE [LARGE SCALE GENOMIC DNA]</scope>
    <source>
        <strain evidence="11 12">R-69776</strain>
    </source>
</reference>
<evidence type="ECO:0000256" key="1">
    <source>
        <dbReference type="ARBA" id="ARBA00004651"/>
    </source>
</evidence>
<evidence type="ECO:0000256" key="9">
    <source>
        <dbReference type="ARBA" id="ARBA00037998"/>
    </source>
</evidence>
<keyword evidence="5 10" id="KW-0812">Transmembrane</keyword>
<dbReference type="PANTHER" id="PTHR11795">
    <property type="entry name" value="BRANCHED-CHAIN AMINO ACID TRANSPORT SYSTEM PERMEASE PROTEIN LIVH"/>
    <property type="match status" value="1"/>
</dbReference>
<keyword evidence="2" id="KW-0813">Transport</keyword>
<dbReference type="Pfam" id="PF02653">
    <property type="entry name" value="BPD_transp_2"/>
    <property type="match status" value="1"/>
</dbReference>
<evidence type="ECO:0000256" key="8">
    <source>
        <dbReference type="ARBA" id="ARBA00023136"/>
    </source>
</evidence>
<feature type="transmembrane region" description="Helical" evidence="10">
    <location>
        <begin position="64"/>
        <end position="84"/>
    </location>
</feature>
<dbReference type="Proteomes" id="UP000673821">
    <property type="component" value="Unassembled WGS sequence"/>
</dbReference>
<keyword evidence="12" id="KW-1185">Reference proteome</keyword>
<evidence type="ECO:0000256" key="6">
    <source>
        <dbReference type="ARBA" id="ARBA00022970"/>
    </source>
</evidence>
<evidence type="ECO:0000256" key="5">
    <source>
        <dbReference type="ARBA" id="ARBA00022692"/>
    </source>
</evidence>
<keyword evidence="6" id="KW-0029">Amino-acid transport</keyword>
<evidence type="ECO:0000256" key="3">
    <source>
        <dbReference type="ARBA" id="ARBA00022475"/>
    </source>
</evidence>
<keyword evidence="4" id="KW-0997">Cell inner membrane</keyword>
<dbReference type="InterPro" id="IPR001851">
    <property type="entry name" value="ABC_transp_permease"/>
</dbReference>
<keyword evidence="7 10" id="KW-1133">Transmembrane helix</keyword>
<feature type="transmembrane region" description="Helical" evidence="10">
    <location>
        <begin position="189"/>
        <end position="213"/>
    </location>
</feature>
<dbReference type="PANTHER" id="PTHR11795:SF371">
    <property type="entry name" value="HIGH-AFFINITY BRANCHED-CHAIN AMINO ACID TRANSPORT SYSTEM PERMEASE PROTEIN LIVH"/>
    <property type="match status" value="1"/>
</dbReference>
<comment type="similarity">
    <text evidence="9">Belongs to the binding-protein-dependent transport system permease family. LivHM subfamily.</text>
</comment>
<evidence type="ECO:0000313" key="12">
    <source>
        <dbReference type="Proteomes" id="UP000673821"/>
    </source>
</evidence>
<protein>
    <submittedName>
        <fullName evidence="11">High-affinity branched-chain amino acid transport system permease protein LivH</fullName>
    </submittedName>
</protein>
<evidence type="ECO:0000256" key="4">
    <source>
        <dbReference type="ARBA" id="ARBA00022519"/>
    </source>
</evidence>
<evidence type="ECO:0000256" key="2">
    <source>
        <dbReference type="ARBA" id="ARBA00022448"/>
    </source>
</evidence>
<keyword evidence="8 10" id="KW-0472">Membrane</keyword>
<accession>A0ABN7N223</accession>
<comment type="subcellular location">
    <subcellularLocation>
        <location evidence="1">Cell membrane</location>
        <topology evidence="1">Multi-pass membrane protein</topology>
    </subcellularLocation>
</comment>
<dbReference type="CDD" id="cd06582">
    <property type="entry name" value="TM_PBP1_LivH_like"/>
    <property type="match status" value="1"/>
</dbReference>
<evidence type="ECO:0000256" key="7">
    <source>
        <dbReference type="ARBA" id="ARBA00022989"/>
    </source>
</evidence>
<feature type="transmembrane region" description="Helical" evidence="10">
    <location>
        <begin position="96"/>
        <end position="115"/>
    </location>
</feature>
<feature type="transmembrane region" description="Helical" evidence="10">
    <location>
        <begin position="149"/>
        <end position="168"/>
    </location>
</feature>
<name>A0ABN7N223_9BURK</name>
<evidence type="ECO:0000313" key="11">
    <source>
        <dbReference type="EMBL" id="CAE6840217.1"/>
    </source>
</evidence>
<dbReference type="RefSeq" id="WP_200660778.1">
    <property type="nucleotide sequence ID" value="NZ_CAJNBH010000029.1"/>
</dbReference>
<dbReference type="InterPro" id="IPR052157">
    <property type="entry name" value="BCAA_transport_permease"/>
</dbReference>